<gene>
    <name evidence="2" type="ORF">HYY65_08155</name>
</gene>
<dbReference type="InterPro" id="IPR014731">
    <property type="entry name" value="ETF_asu_C"/>
</dbReference>
<dbReference type="GO" id="GO:0033539">
    <property type="term" value="P:fatty acid beta-oxidation using acyl-CoA dehydrogenase"/>
    <property type="evidence" value="ECO:0007669"/>
    <property type="project" value="TreeGrafter"/>
</dbReference>
<dbReference type="Proteomes" id="UP000741360">
    <property type="component" value="Unassembled WGS sequence"/>
</dbReference>
<dbReference type="InterPro" id="IPR029035">
    <property type="entry name" value="DHS-like_NAD/FAD-binding_dom"/>
</dbReference>
<dbReference type="AlphaFoldDB" id="A0A932M1N1"/>
<feature type="non-terminal residue" evidence="2">
    <location>
        <position position="1"/>
    </location>
</feature>
<dbReference type="SUPFAM" id="SSF52467">
    <property type="entry name" value="DHS-like NAD/FAD-binding domain"/>
    <property type="match status" value="1"/>
</dbReference>
<dbReference type="GO" id="GO:0050660">
    <property type="term" value="F:flavin adenine dinucleotide binding"/>
    <property type="evidence" value="ECO:0007669"/>
    <property type="project" value="InterPro"/>
</dbReference>
<name>A0A932M1N1_UNCTE</name>
<evidence type="ECO:0000313" key="2">
    <source>
        <dbReference type="EMBL" id="MBI3015011.1"/>
    </source>
</evidence>
<organism evidence="2 3">
    <name type="scientific">Tectimicrobiota bacterium</name>
    <dbReference type="NCBI Taxonomy" id="2528274"/>
    <lineage>
        <taxon>Bacteria</taxon>
        <taxon>Pseudomonadati</taxon>
        <taxon>Nitrospinota/Tectimicrobiota group</taxon>
        <taxon>Candidatus Tectimicrobiota</taxon>
    </lineage>
</organism>
<sequence>MALDTAEVVVAVGMGIGGPENLPVIAELARVLDAPIGGSRKVVDKEWILRQQQVGLTGKTISPKLYLAIGISGAFNHAIGIRRADNVVAINTNPKAPIFQHATLGLVGDWKVLVPALTRHFQRAREQMRK</sequence>
<evidence type="ECO:0000313" key="3">
    <source>
        <dbReference type="Proteomes" id="UP000741360"/>
    </source>
</evidence>
<dbReference type="InterPro" id="IPR001308">
    <property type="entry name" value="ETF_a/FixB"/>
</dbReference>
<comment type="caution">
    <text evidence="2">The sequence shown here is derived from an EMBL/GenBank/DDBJ whole genome shotgun (WGS) entry which is preliminary data.</text>
</comment>
<dbReference type="GO" id="GO:0009055">
    <property type="term" value="F:electron transfer activity"/>
    <property type="evidence" value="ECO:0007669"/>
    <property type="project" value="InterPro"/>
</dbReference>
<protein>
    <submittedName>
        <fullName evidence="2">Electron transfer flavoprotein subunit alpha/FixB family protein</fullName>
    </submittedName>
</protein>
<dbReference type="Gene3D" id="3.40.50.1220">
    <property type="entry name" value="TPP-binding domain"/>
    <property type="match status" value="1"/>
</dbReference>
<dbReference type="Pfam" id="PF00766">
    <property type="entry name" value="ETF_alpha"/>
    <property type="match status" value="1"/>
</dbReference>
<evidence type="ECO:0000259" key="1">
    <source>
        <dbReference type="Pfam" id="PF00766"/>
    </source>
</evidence>
<dbReference type="PANTHER" id="PTHR43153:SF1">
    <property type="entry name" value="ELECTRON TRANSFER FLAVOPROTEIN SUBUNIT ALPHA, MITOCHONDRIAL"/>
    <property type="match status" value="1"/>
</dbReference>
<proteinExistence type="predicted"/>
<dbReference type="PANTHER" id="PTHR43153">
    <property type="entry name" value="ELECTRON TRANSFER FLAVOPROTEIN ALPHA"/>
    <property type="match status" value="1"/>
</dbReference>
<reference evidence="2" key="1">
    <citation type="submission" date="2020-07" db="EMBL/GenBank/DDBJ databases">
        <title>Huge and variable diversity of episymbiotic CPR bacteria and DPANN archaea in groundwater ecosystems.</title>
        <authorList>
            <person name="He C.Y."/>
            <person name="Keren R."/>
            <person name="Whittaker M."/>
            <person name="Farag I.F."/>
            <person name="Doudna J."/>
            <person name="Cate J.H.D."/>
            <person name="Banfield J.F."/>
        </authorList>
    </citation>
    <scope>NUCLEOTIDE SEQUENCE</scope>
    <source>
        <strain evidence="2">NC_groundwater_717_Ag_S-0.2um_59_8</strain>
    </source>
</reference>
<accession>A0A932M1N1</accession>
<dbReference type="EMBL" id="JACPSX010000155">
    <property type="protein sequence ID" value="MBI3015011.1"/>
    <property type="molecule type" value="Genomic_DNA"/>
</dbReference>
<feature type="domain" description="Electron transfer flavoprotein alpha subunit C-terminal" evidence="1">
    <location>
        <begin position="3"/>
        <end position="82"/>
    </location>
</feature>